<dbReference type="PANTHER" id="PTHR48098">
    <property type="entry name" value="ENTEROCHELIN ESTERASE-RELATED"/>
    <property type="match status" value="1"/>
</dbReference>
<dbReference type="PANTHER" id="PTHR48098:SF3">
    <property type="entry name" value="IRON(III) ENTEROBACTIN ESTERASE"/>
    <property type="match status" value="1"/>
</dbReference>
<dbReference type="Proteomes" id="UP000624041">
    <property type="component" value="Unassembled WGS sequence"/>
</dbReference>
<dbReference type="InterPro" id="IPR050583">
    <property type="entry name" value="Mycobacterial_A85_antigen"/>
</dbReference>
<name>A0A918D4Q6_9BACI</name>
<dbReference type="EMBL" id="BMOS01000036">
    <property type="protein sequence ID" value="GGN65398.1"/>
    <property type="molecule type" value="Genomic_DNA"/>
</dbReference>
<reference evidence="1" key="2">
    <citation type="submission" date="2020-09" db="EMBL/GenBank/DDBJ databases">
        <authorList>
            <person name="Sun Q."/>
            <person name="Ohkuma M."/>
        </authorList>
    </citation>
    <scope>NUCLEOTIDE SEQUENCE</scope>
    <source>
        <strain evidence="1">JCM 17251</strain>
    </source>
</reference>
<evidence type="ECO:0000313" key="2">
    <source>
        <dbReference type="Proteomes" id="UP000624041"/>
    </source>
</evidence>
<sequence length="241" mass="28323">MARKGKMIDKEIESKYLDETKVLKIYYPESFSDLYKYNICIMFDGDDYYQMGRIATYSDRLHEDYELTNTIFVGIHYKDAEDRRRKYHPNGNEYDAFTKFVVKEVVPLLDDLLPTYHMGKSRILMGDSLAGSFSLLTALRYPNTFGKVILQSPFIDEDVMEQVKQAKDHAALDIYHTIGEKENEAKLTDGRTVDQLTPNRELRDFLDAGNSNYFYYELEDGEHTWKYWQKDMIRALTTTID</sequence>
<dbReference type="RefSeq" id="WP_156858099.1">
    <property type="nucleotide sequence ID" value="NZ_BMOS01000036.1"/>
</dbReference>
<dbReference type="AlphaFoldDB" id="A0A918D4Q6"/>
<evidence type="ECO:0000313" key="1">
    <source>
        <dbReference type="EMBL" id="GGN65398.1"/>
    </source>
</evidence>
<dbReference type="InterPro" id="IPR029058">
    <property type="entry name" value="AB_hydrolase_fold"/>
</dbReference>
<keyword evidence="2" id="KW-1185">Reference proteome</keyword>
<organism evidence="1 2">
    <name type="scientific">Oceanobacillus indicireducens</name>
    <dbReference type="NCBI Taxonomy" id="1004261"/>
    <lineage>
        <taxon>Bacteria</taxon>
        <taxon>Bacillati</taxon>
        <taxon>Bacillota</taxon>
        <taxon>Bacilli</taxon>
        <taxon>Bacillales</taxon>
        <taxon>Bacillaceae</taxon>
        <taxon>Oceanobacillus</taxon>
    </lineage>
</organism>
<protein>
    <recommendedName>
        <fullName evidence="3">Esterase family protein</fullName>
    </recommendedName>
</protein>
<dbReference type="SUPFAM" id="SSF53474">
    <property type="entry name" value="alpha/beta-Hydrolases"/>
    <property type="match status" value="1"/>
</dbReference>
<dbReference type="Gene3D" id="3.40.50.1820">
    <property type="entry name" value="alpha/beta hydrolase"/>
    <property type="match status" value="1"/>
</dbReference>
<gene>
    <name evidence="1" type="ORF">GCM10007971_34180</name>
</gene>
<proteinExistence type="predicted"/>
<accession>A0A918D4Q6</accession>
<reference evidence="1" key="1">
    <citation type="journal article" date="2014" name="Int. J. Syst. Evol. Microbiol.">
        <title>Complete genome sequence of Corynebacterium casei LMG S-19264T (=DSM 44701T), isolated from a smear-ripened cheese.</title>
        <authorList>
            <consortium name="US DOE Joint Genome Institute (JGI-PGF)"/>
            <person name="Walter F."/>
            <person name="Albersmeier A."/>
            <person name="Kalinowski J."/>
            <person name="Ruckert C."/>
        </authorList>
    </citation>
    <scope>NUCLEOTIDE SEQUENCE</scope>
    <source>
        <strain evidence="1">JCM 17251</strain>
    </source>
</reference>
<evidence type="ECO:0008006" key="3">
    <source>
        <dbReference type="Google" id="ProtNLM"/>
    </source>
</evidence>
<dbReference type="InterPro" id="IPR000801">
    <property type="entry name" value="Esterase-like"/>
</dbReference>
<dbReference type="Pfam" id="PF00756">
    <property type="entry name" value="Esterase"/>
    <property type="match status" value="1"/>
</dbReference>
<comment type="caution">
    <text evidence="1">The sequence shown here is derived from an EMBL/GenBank/DDBJ whole genome shotgun (WGS) entry which is preliminary data.</text>
</comment>